<protein>
    <submittedName>
        <fullName evidence="6">MBL fold metallo-hydrolase</fullName>
    </submittedName>
</protein>
<dbReference type="CDD" id="cd06262">
    <property type="entry name" value="metallo-hydrolase-like_MBL-fold"/>
    <property type="match status" value="1"/>
</dbReference>
<dbReference type="SMART" id="SM00849">
    <property type="entry name" value="Lactamase_B"/>
    <property type="match status" value="1"/>
</dbReference>
<evidence type="ECO:0000313" key="6">
    <source>
        <dbReference type="EMBL" id="MBC9785652.1"/>
    </source>
</evidence>
<evidence type="ECO:0000259" key="5">
    <source>
        <dbReference type="SMART" id="SM00849"/>
    </source>
</evidence>
<dbReference type="EMBL" id="JACVHF010000016">
    <property type="protein sequence ID" value="MBC9785652.1"/>
    <property type="molecule type" value="Genomic_DNA"/>
</dbReference>
<organism evidence="6 7">
    <name type="scientific">Heliobacterium chlorum</name>
    <dbReference type="NCBI Taxonomy" id="2698"/>
    <lineage>
        <taxon>Bacteria</taxon>
        <taxon>Bacillati</taxon>
        <taxon>Bacillota</taxon>
        <taxon>Clostridia</taxon>
        <taxon>Eubacteriales</taxon>
        <taxon>Heliobacteriaceae</taxon>
        <taxon>Heliobacterium</taxon>
    </lineage>
</organism>
<evidence type="ECO:0000256" key="3">
    <source>
        <dbReference type="ARBA" id="ARBA00022801"/>
    </source>
</evidence>
<evidence type="ECO:0000256" key="4">
    <source>
        <dbReference type="ARBA" id="ARBA00022833"/>
    </source>
</evidence>
<keyword evidence="7" id="KW-1185">Reference proteome</keyword>
<dbReference type="InterPro" id="IPR036866">
    <property type="entry name" value="RibonucZ/Hydroxyglut_hydro"/>
</dbReference>
<keyword evidence="4" id="KW-0862">Zinc</keyword>
<gene>
    <name evidence="6" type="ORF">H1S01_14250</name>
</gene>
<evidence type="ECO:0000256" key="1">
    <source>
        <dbReference type="ARBA" id="ARBA00001947"/>
    </source>
</evidence>
<comment type="caution">
    <text evidence="6">The sequence shown here is derived from an EMBL/GenBank/DDBJ whole genome shotgun (WGS) entry which is preliminary data.</text>
</comment>
<evidence type="ECO:0000256" key="2">
    <source>
        <dbReference type="ARBA" id="ARBA00022723"/>
    </source>
</evidence>
<name>A0ABR7T5Z1_HELCL</name>
<dbReference type="InterPro" id="IPR051453">
    <property type="entry name" value="MBL_Glyoxalase_II"/>
</dbReference>
<dbReference type="RefSeq" id="WP_188041095.1">
    <property type="nucleotide sequence ID" value="NZ_JACVHF010000016.1"/>
</dbReference>
<dbReference type="PANTHER" id="PTHR46233:SF3">
    <property type="entry name" value="HYDROXYACYLGLUTATHIONE HYDROLASE GLOC"/>
    <property type="match status" value="1"/>
</dbReference>
<dbReference type="InterPro" id="IPR001279">
    <property type="entry name" value="Metallo-B-lactamas"/>
</dbReference>
<proteinExistence type="predicted"/>
<keyword evidence="3" id="KW-0378">Hydrolase</keyword>
<feature type="domain" description="Metallo-beta-lactamase" evidence="5">
    <location>
        <begin position="12"/>
        <end position="190"/>
    </location>
</feature>
<reference evidence="6 7" key="1">
    <citation type="submission" date="2020-07" db="EMBL/GenBank/DDBJ databases">
        <title>Draft whole-genome sequence of Heliobacterium chlorum DSM 3682, type strain.</title>
        <authorList>
            <person name="Kyndt J.A."/>
            <person name="Meyer T.E."/>
            <person name="Imhoff J.F."/>
        </authorList>
    </citation>
    <scope>NUCLEOTIDE SEQUENCE [LARGE SCALE GENOMIC DNA]</scope>
    <source>
        <strain evidence="6 7">DSM 3682</strain>
    </source>
</reference>
<dbReference type="PANTHER" id="PTHR46233">
    <property type="entry name" value="HYDROXYACYLGLUTATHIONE HYDROLASE GLOC"/>
    <property type="match status" value="1"/>
</dbReference>
<dbReference type="Gene3D" id="3.60.15.10">
    <property type="entry name" value="Ribonuclease Z/Hydroxyacylglutathione hydrolase-like"/>
    <property type="match status" value="1"/>
</dbReference>
<comment type="cofactor">
    <cofactor evidence="1">
        <name>Zn(2+)</name>
        <dbReference type="ChEBI" id="CHEBI:29105"/>
    </cofactor>
</comment>
<dbReference type="SUPFAM" id="SSF56281">
    <property type="entry name" value="Metallo-hydrolase/oxidoreductase"/>
    <property type="match status" value="1"/>
</dbReference>
<accession>A0ABR7T5Z1</accession>
<evidence type="ECO:0000313" key="7">
    <source>
        <dbReference type="Proteomes" id="UP000617402"/>
    </source>
</evidence>
<sequence length="207" mass="22139">MIIRSMETGMLGANCYLVICEETKEAAIIDPGDEGERILNRVNEEKAKVVAIINTHGHGDHIGANRFLKEATGAPLMCHEKDAPKLAEAGKNLSLYIGVPISSPPPDRLLQEGDIIEIGSTIRLEVLHTPGHTVGGICLKGDGVVFTGDTLFAGSIGRTDFPGGSFEEIIRSINTKLLNLPEPTVVYSGHGPTSTIGEEKRSNPFLT</sequence>
<dbReference type="Proteomes" id="UP000617402">
    <property type="component" value="Unassembled WGS sequence"/>
</dbReference>
<dbReference type="Pfam" id="PF00753">
    <property type="entry name" value="Lactamase_B"/>
    <property type="match status" value="1"/>
</dbReference>
<keyword evidence="2" id="KW-0479">Metal-binding</keyword>